<proteinExistence type="inferred from homology"/>
<comment type="similarity">
    <text evidence="2">Belongs to the MTB12 family.</text>
</comment>
<keyword evidence="6" id="KW-1185">Reference proteome</keyword>
<dbReference type="InterPro" id="IPR058644">
    <property type="entry name" value="Mtb12-like_C"/>
</dbReference>
<feature type="domain" description="Low molecular weight antigen MTB12-like C-terminal" evidence="4">
    <location>
        <begin position="50"/>
        <end position="166"/>
    </location>
</feature>
<dbReference type="Pfam" id="PF26580">
    <property type="entry name" value="Mtb12_C"/>
    <property type="match status" value="1"/>
</dbReference>
<reference evidence="5" key="2">
    <citation type="submission" date="2020-02" db="EMBL/GenBank/DDBJ databases">
        <authorList>
            <person name="Matsumoto Y."/>
            <person name="Motooka D."/>
            <person name="Nakamura S."/>
        </authorList>
    </citation>
    <scope>NUCLEOTIDE SEQUENCE</scope>
    <source>
        <strain evidence="5">JCM 13671</strain>
    </source>
</reference>
<evidence type="ECO:0000313" key="5">
    <source>
        <dbReference type="EMBL" id="BBZ33269.1"/>
    </source>
</evidence>
<accession>A0A7I7XVH8</accession>
<dbReference type="OrthoDB" id="4752301at2"/>
<evidence type="ECO:0000259" key="4">
    <source>
        <dbReference type="Pfam" id="PF26580"/>
    </source>
</evidence>
<evidence type="ECO:0000256" key="2">
    <source>
        <dbReference type="ARBA" id="ARBA00093774"/>
    </source>
</evidence>
<dbReference type="EMBL" id="AP022612">
    <property type="protein sequence ID" value="BBZ33269.1"/>
    <property type="molecule type" value="Genomic_DNA"/>
</dbReference>
<keyword evidence="1" id="KW-0732">Signal</keyword>
<sequence>MNRHLTTALSAATIFVAAFGLSGCGSEAREPAPPPAPTSSTVAPTVPSAPLPDPAALTDVVMKLTDPAVPGKDKLPLIEGATPADATTLDNFAQALTDNHMLPMTFTATELAWSGSAPGTVQATVTLTTSKPNTAPFSYPMEFKQIPTGWQLSRTTADLLLALGDGPR</sequence>
<keyword evidence="5" id="KW-0449">Lipoprotein</keyword>
<dbReference type="PROSITE" id="PS51257">
    <property type="entry name" value="PROKAR_LIPOPROTEIN"/>
    <property type="match status" value="1"/>
</dbReference>
<dbReference type="Proteomes" id="UP000466931">
    <property type="component" value="Chromosome"/>
</dbReference>
<gene>
    <name evidence="5" type="primary">lppK</name>
    <name evidence="5" type="ORF">MCNF_18740</name>
</gene>
<dbReference type="RefSeq" id="WP_085155493.1">
    <property type="nucleotide sequence ID" value="NZ_AP022612.1"/>
</dbReference>
<evidence type="ECO:0000256" key="3">
    <source>
        <dbReference type="SAM" id="MobiDB-lite"/>
    </source>
</evidence>
<organism evidence="5 6">
    <name type="scientific">Mycolicibacterium confluentis</name>
    <dbReference type="NCBI Taxonomy" id="28047"/>
    <lineage>
        <taxon>Bacteria</taxon>
        <taxon>Bacillati</taxon>
        <taxon>Actinomycetota</taxon>
        <taxon>Actinomycetes</taxon>
        <taxon>Mycobacteriales</taxon>
        <taxon>Mycobacteriaceae</taxon>
        <taxon>Mycolicibacterium</taxon>
    </lineage>
</organism>
<dbReference type="AlphaFoldDB" id="A0A7I7XVH8"/>
<protein>
    <submittedName>
        <fullName evidence="5">Putative lipoprotein LppK</fullName>
    </submittedName>
</protein>
<feature type="region of interest" description="Disordered" evidence="3">
    <location>
        <begin position="26"/>
        <end position="51"/>
    </location>
</feature>
<evidence type="ECO:0000313" key="6">
    <source>
        <dbReference type="Proteomes" id="UP000466931"/>
    </source>
</evidence>
<name>A0A7I7XVH8_9MYCO</name>
<evidence type="ECO:0000256" key="1">
    <source>
        <dbReference type="ARBA" id="ARBA00022729"/>
    </source>
</evidence>
<reference evidence="5" key="1">
    <citation type="journal article" date="2019" name="Emerg. Microbes Infect.">
        <title>Comprehensive subspecies identification of 175 nontuberculous mycobacteria species based on 7547 genomic profiles.</title>
        <authorList>
            <person name="Matsumoto Y."/>
            <person name="Kinjo T."/>
            <person name="Motooka D."/>
            <person name="Nabeya D."/>
            <person name="Jung N."/>
            <person name="Uechi K."/>
            <person name="Horii T."/>
            <person name="Iida T."/>
            <person name="Fujita J."/>
            <person name="Nakamura S."/>
        </authorList>
    </citation>
    <scope>NUCLEOTIDE SEQUENCE [LARGE SCALE GENOMIC DNA]</scope>
    <source>
        <strain evidence="5">JCM 13671</strain>
    </source>
</reference>